<accession>A0A382AMN8</accession>
<organism evidence="2">
    <name type="scientific">marine metagenome</name>
    <dbReference type="NCBI Taxonomy" id="408172"/>
    <lineage>
        <taxon>unclassified sequences</taxon>
        <taxon>metagenomes</taxon>
        <taxon>ecological metagenomes</taxon>
    </lineage>
</organism>
<dbReference type="InterPro" id="IPR001667">
    <property type="entry name" value="DDH_dom"/>
</dbReference>
<dbReference type="InterPro" id="IPR051319">
    <property type="entry name" value="Oligoribo/pAp-PDE_c-di-AMP_PDE"/>
</dbReference>
<gene>
    <name evidence="2" type="ORF">METZ01_LOCUS155111</name>
</gene>
<reference evidence="2" key="1">
    <citation type="submission" date="2018-05" db="EMBL/GenBank/DDBJ databases">
        <authorList>
            <person name="Lanie J.A."/>
            <person name="Ng W.-L."/>
            <person name="Kazmierczak K.M."/>
            <person name="Andrzejewski T.M."/>
            <person name="Davidsen T.M."/>
            <person name="Wayne K.J."/>
            <person name="Tettelin H."/>
            <person name="Glass J.I."/>
            <person name="Rusch D."/>
            <person name="Podicherti R."/>
            <person name="Tsui H.-C.T."/>
            <person name="Winkler M.E."/>
        </authorList>
    </citation>
    <scope>NUCLEOTIDE SEQUENCE</scope>
</reference>
<evidence type="ECO:0000313" key="2">
    <source>
        <dbReference type="EMBL" id="SVB02257.1"/>
    </source>
</evidence>
<dbReference type="EMBL" id="UINC01025864">
    <property type="protein sequence ID" value="SVB02257.1"/>
    <property type="molecule type" value="Genomic_DNA"/>
</dbReference>
<name>A0A382AMN8_9ZZZZ</name>
<sequence>MKEKKPINGPTWETNLSQALGVINSSNSFLFSGDIDPDSVGSMLSLSLYLNQLDKKVFLVIPNTLGDNLDFFEKIFRYNSIDILRNQEEIEAVKDEIETVIFCDTANTKLVPFYPFLSECILSKKPKVIEIDHHFGADSEELTEYGIKLFRNANANTEIIGTILKALHDENPEGPNPFSQRNIILGLITGMLGDTVGGKAIHYKEDYAYWMEKLGEQLKEITRWRGADDKRGEDSPMSKFGDPKQILDYLNRLTEDQEIYFNLLNSRIEHKGKLGFLNLLPSTYQEVKGNCQTFDSDWFVDIMSFLVNSVPEKSGHAGIVIFEGKNAEGKDCIFIKIRRAVDFSGVDLRTGEDKIKELFGDLYMGGGGHAGAVSFRVHLLEEKELLARLENVFDFFNTAIESNGN</sequence>
<feature type="domain" description="DDH" evidence="1">
    <location>
        <begin position="32"/>
        <end position="165"/>
    </location>
</feature>
<dbReference type="Gene3D" id="3.90.1640.10">
    <property type="entry name" value="inorganic pyrophosphatase (n-terminal core)"/>
    <property type="match status" value="1"/>
</dbReference>
<dbReference type="SUPFAM" id="SSF64182">
    <property type="entry name" value="DHH phosphoesterases"/>
    <property type="match status" value="1"/>
</dbReference>
<protein>
    <recommendedName>
        <fullName evidence="1">DDH domain-containing protein</fullName>
    </recommendedName>
</protein>
<dbReference type="Pfam" id="PF01368">
    <property type="entry name" value="DHH"/>
    <property type="match status" value="1"/>
</dbReference>
<proteinExistence type="predicted"/>
<dbReference type="AlphaFoldDB" id="A0A382AMN8"/>
<dbReference type="PANTHER" id="PTHR47618">
    <property type="entry name" value="BIFUNCTIONAL OLIGORIBONUCLEASE AND PAP PHOSPHATASE NRNA"/>
    <property type="match status" value="1"/>
</dbReference>
<dbReference type="PANTHER" id="PTHR47618:SF2">
    <property type="entry name" value="CYCLIC-DI-AMP PHOSPHODIESTERASE GDPP"/>
    <property type="match status" value="1"/>
</dbReference>
<evidence type="ECO:0000259" key="1">
    <source>
        <dbReference type="Pfam" id="PF01368"/>
    </source>
</evidence>
<dbReference type="InterPro" id="IPR038763">
    <property type="entry name" value="DHH_sf"/>
</dbReference>